<dbReference type="InterPro" id="IPR051695">
    <property type="entry name" value="Phosphoglycerate_Mutase"/>
</dbReference>
<keyword evidence="5" id="KW-1185">Reference proteome</keyword>
<accession>A0AA37WC36</accession>
<evidence type="ECO:0000256" key="2">
    <source>
        <dbReference type="PIRSR" id="PIRSR613078-1"/>
    </source>
</evidence>
<protein>
    <submittedName>
        <fullName evidence="4">Phosphoglycerate mutase</fullName>
    </submittedName>
</protein>
<dbReference type="CDD" id="cd07067">
    <property type="entry name" value="HP_PGM_like"/>
    <property type="match status" value="1"/>
</dbReference>
<dbReference type="PANTHER" id="PTHR46517:SF1">
    <property type="entry name" value="FRUCTOSE-2,6-BISPHOSPHATASE TIGAR"/>
    <property type="match status" value="1"/>
</dbReference>
<comment type="caution">
    <text evidence="4">The sequence shown here is derived from an EMBL/GenBank/DDBJ whole genome shotgun (WGS) entry which is preliminary data.</text>
</comment>
<feature type="active site" description="Tele-phosphohistidine intermediate" evidence="2">
    <location>
        <position position="10"/>
    </location>
</feature>
<organism evidence="4 5">
    <name type="scientific">Portibacter lacus</name>
    <dbReference type="NCBI Taxonomy" id="1099794"/>
    <lineage>
        <taxon>Bacteria</taxon>
        <taxon>Pseudomonadati</taxon>
        <taxon>Bacteroidota</taxon>
        <taxon>Saprospiria</taxon>
        <taxon>Saprospirales</taxon>
        <taxon>Haliscomenobacteraceae</taxon>
        <taxon>Portibacter</taxon>
    </lineage>
</organism>
<sequence>MSKEIYLIRHGRTEFNRLGIWQGSGVDSSLDSVGKEQAERFFSTYRDVEFDLVIHSTLKRSKETVSPFIEMGRETHETALINEISWGDFEGKVHTDESLRNYKKVVEEWGSGQYESALPGGESARALELRLSNFVEELKELSQSKILICSHGRAIRGLLCVMKNEPMSAMENYQHANTGLFKANFYNGKFDFQTYNNIDHLEY</sequence>
<dbReference type="Proteomes" id="UP001156666">
    <property type="component" value="Unassembled WGS sequence"/>
</dbReference>
<dbReference type="InterPro" id="IPR013078">
    <property type="entry name" value="His_Pase_superF_clade-1"/>
</dbReference>
<evidence type="ECO:0000313" key="5">
    <source>
        <dbReference type="Proteomes" id="UP001156666"/>
    </source>
</evidence>
<reference evidence="4" key="1">
    <citation type="journal article" date="2014" name="Int. J. Syst. Evol. Microbiol.">
        <title>Complete genome sequence of Corynebacterium casei LMG S-19264T (=DSM 44701T), isolated from a smear-ripened cheese.</title>
        <authorList>
            <consortium name="US DOE Joint Genome Institute (JGI-PGF)"/>
            <person name="Walter F."/>
            <person name="Albersmeier A."/>
            <person name="Kalinowski J."/>
            <person name="Ruckert C."/>
        </authorList>
    </citation>
    <scope>NUCLEOTIDE SEQUENCE</scope>
    <source>
        <strain evidence="4">NBRC 108769</strain>
    </source>
</reference>
<keyword evidence="1" id="KW-0378">Hydrolase</keyword>
<dbReference type="GO" id="GO:0005829">
    <property type="term" value="C:cytosol"/>
    <property type="evidence" value="ECO:0007669"/>
    <property type="project" value="TreeGrafter"/>
</dbReference>
<evidence type="ECO:0000313" key="4">
    <source>
        <dbReference type="EMBL" id="GLR15733.1"/>
    </source>
</evidence>
<dbReference type="SUPFAM" id="SSF53254">
    <property type="entry name" value="Phosphoglycerate mutase-like"/>
    <property type="match status" value="1"/>
</dbReference>
<feature type="binding site" evidence="3">
    <location>
        <begin position="9"/>
        <end position="16"/>
    </location>
    <ligand>
        <name>substrate</name>
    </ligand>
</feature>
<evidence type="ECO:0000256" key="1">
    <source>
        <dbReference type="ARBA" id="ARBA00022801"/>
    </source>
</evidence>
<reference evidence="4" key="2">
    <citation type="submission" date="2023-01" db="EMBL/GenBank/DDBJ databases">
        <title>Draft genome sequence of Portibacter lacus strain NBRC 108769.</title>
        <authorList>
            <person name="Sun Q."/>
            <person name="Mori K."/>
        </authorList>
    </citation>
    <scope>NUCLEOTIDE SEQUENCE</scope>
    <source>
        <strain evidence="4">NBRC 108769</strain>
    </source>
</reference>
<feature type="active site" description="Proton donor/acceptor" evidence="2">
    <location>
        <position position="83"/>
    </location>
</feature>
<dbReference type="GO" id="GO:0004331">
    <property type="term" value="F:fructose-2,6-bisphosphate 2-phosphatase activity"/>
    <property type="evidence" value="ECO:0007669"/>
    <property type="project" value="TreeGrafter"/>
</dbReference>
<gene>
    <name evidence="4" type="primary">gpm</name>
    <name evidence="4" type="ORF">GCM10007940_03480</name>
</gene>
<dbReference type="SMART" id="SM00855">
    <property type="entry name" value="PGAM"/>
    <property type="match status" value="1"/>
</dbReference>
<dbReference type="GO" id="GO:0043456">
    <property type="term" value="P:regulation of pentose-phosphate shunt"/>
    <property type="evidence" value="ECO:0007669"/>
    <property type="project" value="TreeGrafter"/>
</dbReference>
<dbReference type="EMBL" id="BSOH01000001">
    <property type="protein sequence ID" value="GLR15733.1"/>
    <property type="molecule type" value="Genomic_DNA"/>
</dbReference>
<dbReference type="Pfam" id="PF00300">
    <property type="entry name" value="His_Phos_1"/>
    <property type="match status" value="1"/>
</dbReference>
<dbReference type="AlphaFoldDB" id="A0AA37WC36"/>
<dbReference type="PIRSF" id="PIRSF000709">
    <property type="entry name" value="6PFK_2-Ptase"/>
    <property type="match status" value="1"/>
</dbReference>
<feature type="binding site" evidence="3">
    <location>
        <position position="60"/>
    </location>
    <ligand>
        <name>substrate</name>
    </ligand>
</feature>
<dbReference type="RefSeq" id="WP_235292630.1">
    <property type="nucleotide sequence ID" value="NZ_BSOH01000001.1"/>
</dbReference>
<proteinExistence type="predicted"/>
<dbReference type="Gene3D" id="3.40.50.1240">
    <property type="entry name" value="Phosphoglycerate mutase-like"/>
    <property type="match status" value="1"/>
</dbReference>
<dbReference type="InterPro" id="IPR029033">
    <property type="entry name" value="His_PPase_superfam"/>
</dbReference>
<name>A0AA37WC36_9BACT</name>
<dbReference type="PANTHER" id="PTHR46517">
    <property type="entry name" value="FRUCTOSE-2,6-BISPHOSPHATASE TIGAR"/>
    <property type="match status" value="1"/>
</dbReference>
<dbReference type="GO" id="GO:0045820">
    <property type="term" value="P:negative regulation of glycolytic process"/>
    <property type="evidence" value="ECO:0007669"/>
    <property type="project" value="TreeGrafter"/>
</dbReference>
<evidence type="ECO:0000256" key="3">
    <source>
        <dbReference type="PIRSR" id="PIRSR613078-2"/>
    </source>
</evidence>